<dbReference type="RefSeq" id="WP_179443861.1">
    <property type="nucleotide sequence ID" value="NZ_JACBZS010000001.1"/>
</dbReference>
<proteinExistence type="predicted"/>
<sequence length="190" mass="19422">MADNRDRLVRTGAELIWQAGYSATSPRQVMAGSGVGQGSFYHHFPAKADLGVAAIGANAADIEAFAVDTLTGPEPGLTRIRRYLLAGRDALAGCKIGGLAYDPAVVADPRLLEPVGAAFRRIVALLADAIGDAQQAGAVREDLPAADLAGMVAAVVQGGFVLSRATCDPDVQRRAAAAAYALLAAAPAGR</sequence>
<dbReference type="Proteomes" id="UP000527616">
    <property type="component" value="Unassembled WGS sequence"/>
</dbReference>
<dbReference type="GO" id="GO:0003677">
    <property type="term" value="F:DNA binding"/>
    <property type="evidence" value="ECO:0007669"/>
    <property type="project" value="UniProtKB-UniRule"/>
</dbReference>
<evidence type="ECO:0000259" key="5">
    <source>
        <dbReference type="PROSITE" id="PS50977"/>
    </source>
</evidence>
<evidence type="ECO:0000256" key="4">
    <source>
        <dbReference type="PROSITE-ProRule" id="PRU00335"/>
    </source>
</evidence>
<dbReference type="InterPro" id="IPR036271">
    <property type="entry name" value="Tet_transcr_reg_TetR-rel_C_sf"/>
</dbReference>
<evidence type="ECO:0000256" key="3">
    <source>
        <dbReference type="ARBA" id="ARBA00023163"/>
    </source>
</evidence>
<keyword evidence="2 4" id="KW-0238">DNA-binding</keyword>
<keyword evidence="3" id="KW-0804">Transcription</keyword>
<dbReference type="Gene3D" id="1.10.357.10">
    <property type="entry name" value="Tetracycline Repressor, domain 2"/>
    <property type="match status" value="1"/>
</dbReference>
<comment type="caution">
    <text evidence="6">The sequence shown here is derived from an EMBL/GenBank/DDBJ whole genome shotgun (WGS) entry which is preliminary data.</text>
</comment>
<dbReference type="PANTHER" id="PTHR47506">
    <property type="entry name" value="TRANSCRIPTIONAL REGULATORY PROTEIN"/>
    <property type="match status" value="1"/>
</dbReference>
<accession>A0A7Z0D6I6</accession>
<evidence type="ECO:0000256" key="2">
    <source>
        <dbReference type="ARBA" id="ARBA00023125"/>
    </source>
</evidence>
<dbReference type="InterPro" id="IPR001647">
    <property type="entry name" value="HTH_TetR"/>
</dbReference>
<keyword evidence="7" id="KW-1185">Reference proteome</keyword>
<gene>
    <name evidence="6" type="ORF">GGQ54_000396</name>
</gene>
<dbReference type="PROSITE" id="PS50977">
    <property type="entry name" value="HTH_TETR_2"/>
    <property type="match status" value="1"/>
</dbReference>
<reference evidence="6 7" key="1">
    <citation type="submission" date="2020-07" db="EMBL/GenBank/DDBJ databases">
        <title>Sequencing the genomes of 1000 actinobacteria strains.</title>
        <authorList>
            <person name="Klenk H.-P."/>
        </authorList>
    </citation>
    <scope>NUCLEOTIDE SEQUENCE [LARGE SCALE GENOMIC DNA]</scope>
    <source>
        <strain evidence="6 7">DSM 103164</strain>
    </source>
</reference>
<dbReference type="Pfam" id="PF00440">
    <property type="entry name" value="TetR_N"/>
    <property type="match status" value="1"/>
</dbReference>
<name>A0A7Z0D6I6_9ACTN</name>
<evidence type="ECO:0000313" key="7">
    <source>
        <dbReference type="Proteomes" id="UP000527616"/>
    </source>
</evidence>
<evidence type="ECO:0000256" key="1">
    <source>
        <dbReference type="ARBA" id="ARBA00023015"/>
    </source>
</evidence>
<evidence type="ECO:0000313" key="6">
    <source>
        <dbReference type="EMBL" id="NYI69836.1"/>
    </source>
</evidence>
<feature type="domain" description="HTH tetR-type" evidence="5">
    <location>
        <begin position="2"/>
        <end position="62"/>
    </location>
</feature>
<keyword evidence="1" id="KW-0805">Transcription regulation</keyword>
<dbReference type="EMBL" id="JACBZS010000001">
    <property type="protein sequence ID" value="NYI69836.1"/>
    <property type="molecule type" value="Genomic_DNA"/>
</dbReference>
<dbReference type="SUPFAM" id="SSF46689">
    <property type="entry name" value="Homeodomain-like"/>
    <property type="match status" value="1"/>
</dbReference>
<protein>
    <submittedName>
        <fullName evidence="6">AcrR family transcriptional regulator</fullName>
    </submittedName>
</protein>
<dbReference type="Pfam" id="PF16925">
    <property type="entry name" value="TetR_C_13"/>
    <property type="match status" value="1"/>
</dbReference>
<dbReference type="SUPFAM" id="SSF48498">
    <property type="entry name" value="Tetracyclin repressor-like, C-terminal domain"/>
    <property type="match status" value="1"/>
</dbReference>
<dbReference type="AlphaFoldDB" id="A0A7Z0D6I6"/>
<feature type="DNA-binding region" description="H-T-H motif" evidence="4">
    <location>
        <begin position="25"/>
        <end position="44"/>
    </location>
</feature>
<dbReference type="PANTHER" id="PTHR47506:SF3">
    <property type="entry name" value="HTH-TYPE TRANSCRIPTIONAL REGULATOR LMRA"/>
    <property type="match status" value="1"/>
</dbReference>
<dbReference type="InterPro" id="IPR011075">
    <property type="entry name" value="TetR_C"/>
</dbReference>
<dbReference type="InterPro" id="IPR009057">
    <property type="entry name" value="Homeodomain-like_sf"/>
</dbReference>
<organism evidence="6 7">
    <name type="scientific">Naumannella cuiyingiana</name>
    <dbReference type="NCBI Taxonomy" id="1347891"/>
    <lineage>
        <taxon>Bacteria</taxon>
        <taxon>Bacillati</taxon>
        <taxon>Actinomycetota</taxon>
        <taxon>Actinomycetes</taxon>
        <taxon>Propionibacteriales</taxon>
        <taxon>Propionibacteriaceae</taxon>
        <taxon>Naumannella</taxon>
    </lineage>
</organism>